<dbReference type="SUPFAM" id="SSF53756">
    <property type="entry name" value="UDP-Glycosyltransferase/glycogen phosphorylase"/>
    <property type="match status" value="1"/>
</dbReference>
<keyword evidence="4" id="KW-1185">Reference proteome</keyword>
<evidence type="ECO:0000313" key="4">
    <source>
        <dbReference type="Proteomes" id="UP000235162"/>
    </source>
</evidence>
<organism evidence="3 4">
    <name type="scientific">Halioglobus japonicus</name>
    <dbReference type="NCBI Taxonomy" id="930805"/>
    <lineage>
        <taxon>Bacteria</taxon>
        <taxon>Pseudomonadati</taxon>
        <taxon>Pseudomonadota</taxon>
        <taxon>Gammaproteobacteria</taxon>
        <taxon>Cellvibrionales</taxon>
        <taxon>Halieaceae</taxon>
        <taxon>Halioglobus</taxon>
    </lineage>
</organism>
<dbReference type="KEGG" id="hja:BST95_19240"/>
<dbReference type="PANTHER" id="PTHR46401:SF2">
    <property type="entry name" value="GLYCOSYLTRANSFERASE WBBK-RELATED"/>
    <property type="match status" value="1"/>
</dbReference>
<dbReference type="AlphaFoldDB" id="A0AAP8MBF6"/>
<dbReference type="GO" id="GO:0009103">
    <property type="term" value="P:lipopolysaccharide biosynthetic process"/>
    <property type="evidence" value="ECO:0007669"/>
    <property type="project" value="TreeGrafter"/>
</dbReference>
<keyword evidence="1" id="KW-0808">Transferase</keyword>
<dbReference type="RefSeq" id="WP_084200992.1">
    <property type="nucleotide sequence ID" value="NZ_BMYL01000006.1"/>
</dbReference>
<proteinExistence type="predicted"/>
<feature type="domain" description="Glycosyl transferase family 1" evidence="2">
    <location>
        <begin position="258"/>
        <end position="360"/>
    </location>
</feature>
<dbReference type="PANTHER" id="PTHR46401">
    <property type="entry name" value="GLYCOSYLTRANSFERASE WBBK-RELATED"/>
    <property type="match status" value="1"/>
</dbReference>
<evidence type="ECO:0000313" key="3">
    <source>
        <dbReference type="EMBL" id="PLW84717.1"/>
    </source>
</evidence>
<evidence type="ECO:0000256" key="1">
    <source>
        <dbReference type="ARBA" id="ARBA00022679"/>
    </source>
</evidence>
<dbReference type="Proteomes" id="UP000235162">
    <property type="component" value="Unassembled WGS sequence"/>
</dbReference>
<dbReference type="Gene3D" id="3.40.50.2000">
    <property type="entry name" value="Glycogen Phosphorylase B"/>
    <property type="match status" value="1"/>
</dbReference>
<name>A0AAP8MBF6_9GAMM</name>
<dbReference type="EMBL" id="PKUR01000005">
    <property type="protein sequence ID" value="PLW84717.1"/>
    <property type="molecule type" value="Genomic_DNA"/>
</dbReference>
<evidence type="ECO:0000259" key="2">
    <source>
        <dbReference type="Pfam" id="PF00534"/>
    </source>
</evidence>
<accession>A0AAP8MBF6</accession>
<protein>
    <recommendedName>
        <fullName evidence="2">Glycosyl transferase family 1 domain-containing protein</fullName>
    </recommendedName>
</protein>
<dbReference type="Pfam" id="PF00534">
    <property type="entry name" value="Glycos_transf_1"/>
    <property type="match status" value="1"/>
</dbReference>
<gene>
    <name evidence="3" type="ORF">C0029_17080</name>
</gene>
<dbReference type="GO" id="GO:0016757">
    <property type="term" value="F:glycosyltransferase activity"/>
    <property type="evidence" value="ECO:0007669"/>
    <property type="project" value="InterPro"/>
</dbReference>
<sequence>MTVLFDLLATQPVAGYRFHGGADYTKQVLARAVGRGWDGFHAVYNPRLELDQSVAAQCRAAGVKMIEVASWAEIEGLLGAGGYSTFYSGLPYEYADVDSHGVRFVMTIHGLRNLELPVDFTQSRVADSWVGRTLAFLQATRKSERRVRRAQEQLAKLIFRNEAEIVTVSRHSRYSLKSFFPQLDLSRITVAHSPVVELAEQIPADTEQGDYYLLLGADRWVKNVLPACKVLDTLMAEGMLGTATAKVVGMVAPNPVSASLQNGSRFEFIDYVERDELAALIRGARCLLFPSQNEGFGYPPLHAMELETPVIAAATSSVPEVCAAAALYFDVGSMEELRNRVLQVQHDEELCAELVAAGRRRFQELKALEGPMLDALVERIFDGGDHGAR</sequence>
<dbReference type="InterPro" id="IPR001296">
    <property type="entry name" value="Glyco_trans_1"/>
</dbReference>
<comment type="caution">
    <text evidence="3">The sequence shown here is derived from an EMBL/GenBank/DDBJ whole genome shotgun (WGS) entry which is preliminary data.</text>
</comment>
<reference evidence="3 4" key="1">
    <citation type="submission" date="2018-01" db="EMBL/GenBank/DDBJ databases">
        <title>The draft genome sequence of Halioglobus japonicus S1-36.</title>
        <authorList>
            <person name="Du Z.-J."/>
            <person name="Shi M.-J."/>
        </authorList>
    </citation>
    <scope>NUCLEOTIDE SEQUENCE [LARGE SCALE GENOMIC DNA]</scope>
    <source>
        <strain evidence="3 4">S1-36</strain>
    </source>
</reference>